<accession>A0A8J4CGI8</accession>
<comment type="caution">
    <text evidence="1">The sequence shown here is derived from an EMBL/GenBank/DDBJ whole genome shotgun (WGS) entry which is preliminary data.</text>
</comment>
<dbReference type="OrthoDB" id="10557191at2759"/>
<dbReference type="AlphaFoldDB" id="A0A8J4CGI8"/>
<feature type="non-terminal residue" evidence="1">
    <location>
        <position position="1"/>
    </location>
</feature>
<keyword evidence="2" id="KW-1185">Reference proteome</keyword>
<dbReference type="EMBL" id="BNCP01000024">
    <property type="protein sequence ID" value="GIL82575.1"/>
    <property type="molecule type" value="Genomic_DNA"/>
</dbReference>
<gene>
    <name evidence="1" type="ORF">Vretifemale_11524</name>
</gene>
<sequence>MDQVREALVELRNTSYQPEPTLFLEAWLSAKQILDEFVTSPENGKVGLELLLAESDTSALISLKEAKRNHATSGAGAATTAGSARAKVLKYLESQLQQREEWRDVLGL</sequence>
<protein>
    <submittedName>
        <fullName evidence="1">Uncharacterized protein</fullName>
    </submittedName>
</protein>
<proteinExistence type="predicted"/>
<evidence type="ECO:0000313" key="1">
    <source>
        <dbReference type="EMBL" id="GIL82575.1"/>
    </source>
</evidence>
<organism evidence="1 2">
    <name type="scientific">Volvox reticuliferus</name>
    <dbReference type="NCBI Taxonomy" id="1737510"/>
    <lineage>
        <taxon>Eukaryota</taxon>
        <taxon>Viridiplantae</taxon>
        <taxon>Chlorophyta</taxon>
        <taxon>core chlorophytes</taxon>
        <taxon>Chlorophyceae</taxon>
        <taxon>CS clade</taxon>
        <taxon>Chlamydomonadales</taxon>
        <taxon>Volvocaceae</taxon>
        <taxon>Volvox</taxon>
    </lineage>
</organism>
<dbReference type="Proteomes" id="UP000747110">
    <property type="component" value="Unassembled WGS sequence"/>
</dbReference>
<evidence type="ECO:0000313" key="2">
    <source>
        <dbReference type="Proteomes" id="UP000747110"/>
    </source>
</evidence>
<reference evidence="1" key="1">
    <citation type="journal article" date="2021" name="Proc. Natl. Acad. Sci. U.S.A.">
        <title>Three genomes in the algal genus Volvox reveal the fate of a haploid sex-determining region after a transition to homothallism.</title>
        <authorList>
            <person name="Yamamoto K."/>
            <person name="Hamaji T."/>
            <person name="Kawai-Toyooka H."/>
            <person name="Matsuzaki R."/>
            <person name="Takahashi F."/>
            <person name="Nishimura Y."/>
            <person name="Kawachi M."/>
            <person name="Noguchi H."/>
            <person name="Minakuchi Y."/>
            <person name="Umen J.G."/>
            <person name="Toyoda A."/>
            <person name="Nozaki H."/>
        </authorList>
    </citation>
    <scope>NUCLEOTIDE SEQUENCE</scope>
    <source>
        <strain evidence="1">NIES-3786</strain>
    </source>
</reference>
<name>A0A8J4CGI8_9CHLO</name>